<reference evidence="1" key="1">
    <citation type="journal article" date="2014" name="Front. Microbiol.">
        <title>High frequency of phylogenetically diverse reductive dehalogenase-homologous genes in deep subseafloor sedimentary metagenomes.</title>
        <authorList>
            <person name="Kawai M."/>
            <person name="Futagami T."/>
            <person name="Toyoda A."/>
            <person name="Takaki Y."/>
            <person name="Nishi S."/>
            <person name="Hori S."/>
            <person name="Arai W."/>
            <person name="Tsubouchi T."/>
            <person name="Morono Y."/>
            <person name="Uchiyama I."/>
            <person name="Ito T."/>
            <person name="Fujiyama A."/>
            <person name="Inagaki F."/>
            <person name="Takami H."/>
        </authorList>
    </citation>
    <scope>NUCLEOTIDE SEQUENCE</scope>
    <source>
        <strain evidence="1">Expedition CK06-06</strain>
    </source>
</reference>
<dbReference type="AlphaFoldDB" id="X0Y2S6"/>
<protein>
    <submittedName>
        <fullName evidence="1">Uncharacterized protein</fullName>
    </submittedName>
</protein>
<proteinExistence type="predicted"/>
<evidence type="ECO:0000313" key="1">
    <source>
        <dbReference type="EMBL" id="GAG50159.1"/>
    </source>
</evidence>
<feature type="non-terminal residue" evidence="1">
    <location>
        <position position="1"/>
    </location>
</feature>
<accession>X0Y2S6</accession>
<dbReference type="EMBL" id="BARS01058661">
    <property type="protein sequence ID" value="GAG50159.1"/>
    <property type="molecule type" value="Genomic_DNA"/>
</dbReference>
<feature type="non-terminal residue" evidence="1">
    <location>
        <position position="89"/>
    </location>
</feature>
<organism evidence="1">
    <name type="scientific">marine sediment metagenome</name>
    <dbReference type="NCBI Taxonomy" id="412755"/>
    <lineage>
        <taxon>unclassified sequences</taxon>
        <taxon>metagenomes</taxon>
        <taxon>ecological metagenomes</taxon>
    </lineage>
</organism>
<comment type="caution">
    <text evidence="1">The sequence shown here is derived from an EMBL/GenBank/DDBJ whole genome shotgun (WGS) entry which is preliminary data.</text>
</comment>
<name>X0Y2S6_9ZZZZ</name>
<sequence length="89" mass="10503">VELLESLVRPSEDLSSQVHRVRKFYTPLLETRYDHTQPRIRDLEQLEQIATRYRSRRRMLQEITLDPPSSTQDLAGPPHLDDDYLVLST</sequence>
<gene>
    <name evidence="1" type="ORF">S01H1_85421</name>
</gene>